<protein>
    <submittedName>
        <fullName evidence="2">Uncharacterized protein</fullName>
    </submittedName>
</protein>
<dbReference type="EMBL" id="JAPEVB010000005">
    <property type="protein sequence ID" value="KAJ4387969.1"/>
    <property type="molecule type" value="Genomic_DNA"/>
</dbReference>
<reference evidence="2" key="1">
    <citation type="submission" date="2022-10" db="EMBL/GenBank/DDBJ databases">
        <title>Tapping the CABI collections for fungal endophytes: first genome assemblies for Collariella, Neodidymelliopsis, Ascochyta clinopodiicola, Didymella pomorum, Didymosphaeria variabile, Neocosmospora piperis and Neocucurbitaria cava.</title>
        <authorList>
            <person name="Hill R."/>
        </authorList>
    </citation>
    <scope>NUCLEOTIDE SEQUENCE</scope>
    <source>
        <strain evidence="2">IMI 355082</strain>
    </source>
</reference>
<accession>A0A9W8YLY7</accession>
<evidence type="ECO:0000313" key="3">
    <source>
        <dbReference type="Proteomes" id="UP001140453"/>
    </source>
</evidence>
<organism evidence="2 3">
    <name type="scientific">Gnomoniopsis smithogilvyi</name>
    <dbReference type="NCBI Taxonomy" id="1191159"/>
    <lineage>
        <taxon>Eukaryota</taxon>
        <taxon>Fungi</taxon>
        <taxon>Dikarya</taxon>
        <taxon>Ascomycota</taxon>
        <taxon>Pezizomycotina</taxon>
        <taxon>Sordariomycetes</taxon>
        <taxon>Sordariomycetidae</taxon>
        <taxon>Diaporthales</taxon>
        <taxon>Gnomoniaceae</taxon>
        <taxon>Gnomoniopsis</taxon>
    </lineage>
</organism>
<dbReference type="AlphaFoldDB" id="A0A9W8YLY7"/>
<proteinExistence type="predicted"/>
<evidence type="ECO:0000256" key="1">
    <source>
        <dbReference type="SAM" id="MobiDB-lite"/>
    </source>
</evidence>
<gene>
    <name evidence="2" type="ORF">N0V93_008572</name>
</gene>
<feature type="region of interest" description="Disordered" evidence="1">
    <location>
        <begin position="29"/>
        <end position="51"/>
    </location>
</feature>
<feature type="compositionally biased region" description="Basic and acidic residues" evidence="1">
    <location>
        <begin position="29"/>
        <end position="46"/>
    </location>
</feature>
<dbReference type="Proteomes" id="UP001140453">
    <property type="component" value="Unassembled WGS sequence"/>
</dbReference>
<comment type="caution">
    <text evidence="2">The sequence shown here is derived from an EMBL/GenBank/DDBJ whole genome shotgun (WGS) entry which is preliminary data.</text>
</comment>
<evidence type="ECO:0000313" key="2">
    <source>
        <dbReference type="EMBL" id="KAJ4387969.1"/>
    </source>
</evidence>
<feature type="region of interest" description="Disordered" evidence="1">
    <location>
        <begin position="167"/>
        <end position="200"/>
    </location>
</feature>
<sequence>MALALVEGSADDPMLAKVELLGILSDDEAFHDRPLEGGRPDGRSPEDGTLDEDDFVCFENEEADILLVIVVELVGSMREAELLTEAERSADDTSDDDVGISELALALEGDSPVDEAAGDMVANFELPAGEDVVGSGTDQNDSSGTLLLLRGSEVGPTRLVASEVLLRGEVSDGDIPDGTSNDEDHDPLGHGQEPGQVELD</sequence>
<keyword evidence="3" id="KW-1185">Reference proteome</keyword>
<feature type="compositionally biased region" description="Acidic residues" evidence="1">
    <location>
        <begin position="171"/>
        <end position="185"/>
    </location>
</feature>
<name>A0A9W8YLY7_9PEZI</name>